<keyword evidence="4" id="KW-1185">Reference proteome</keyword>
<feature type="non-terminal residue" evidence="3">
    <location>
        <position position="157"/>
    </location>
</feature>
<dbReference type="SMART" id="SM00717">
    <property type="entry name" value="SANT"/>
    <property type="match status" value="1"/>
</dbReference>
<dbReference type="EMBL" id="JAENGY010001495">
    <property type="protein sequence ID" value="KAG6948875.1"/>
    <property type="molecule type" value="Genomic_DNA"/>
</dbReference>
<protein>
    <recommendedName>
        <fullName evidence="2">Myb-like domain-containing protein</fullName>
    </recommendedName>
</protein>
<feature type="domain" description="Myb-like" evidence="2">
    <location>
        <begin position="2"/>
        <end position="57"/>
    </location>
</feature>
<evidence type="ECO:0000313" key="3">
    <source>
        <dbReference type="EMBL" id="KAG6948875.1"/>
    </source>
</evidence>
<evidence type="ECO:0000313" key="4">
    <source>
        <dbReference type="Proteomes" id="UP000709295"/>
    </source>
</evidence>
<evidence type="ECO:0000256" key="1">
    <source>
        <dbReference type="SAM" id="MobiDB-lite"/>
    </source>
</evidence>
<proteinExistence type="predicted"/>
<feature type="region of interest" description="Disordered" evidence="1">
    <location>
        <begin position="95"/>
        <end position="157"/>
    </location>
</feature>
<name>A0A8J5IJ31_9STRA</name>
<comment type="caution">
    <text evidence="3">The sequence shown here is derived from an EMBL/GenBank/DDBJ whole genome shotgun (WGS) entry which is preliminary data.</text>
</comment>
<dbReference type="AlphaFoldDB" id="A0A8J5IJ31"/>
<evidence type="ECO:0000259" key="2">
    <source>
        <dbReference type="SMART" id="SM00717"/>
    </source>
</evidence>
<gene>
    <name evidence="3" type="ORF">JG688_00014894</name>
</gene>
<organism evidence="3 4">
    <name type="scientific">Phytophthora aleatoria</name>
    <dbReference type="NCBI Taxonomy" id="2496075"/>
    <lineage>
        <taxon>Eukaryota</taxon>
        <taxon>Sar</taxon>
        <taxon>Stramenopiles</taxon>
        <taxon>Oomycota</taxon>
        <taxon>Peronosporomycetes</taxon>
        <taxon>Peronosporales</taxon>
        <taxon>Peronosporaceae</taxon>
        <taxon>Phytophthora</taxon>
    </lineage>
</organism>
<reference evidence="3" key="1">
    <citation type="submission" date="2021-01" db="EMBL/GenBank/DDBJ databases">
        <title>Phytophthora aleatoria, a newly-described species from Pinus radiata is distinct from Phytophthora cactorum isolates based on comparative genomics.</title>
        <authorList>
            <person name="Mcdougal R."/>
            <person name="Panda P."/>
            <person name="Williams N."/>
            <person name="Studholme D.J."/>
        </authorList>
    </citation>
    <scope>NUCLEOTIDE SEQUENCE</scope>
    <source>
        <strain evidence="3">NZFS 4037</strain>
    </source>
</reference>
<sequence length="157" mass="17845">MVRTAFSFDDDKQLVQLARAYENAGSRICWNDVAHSMRGTGHTPAALKQRLRSLMRTHANRVSGFPANFFSPVHRSRGRPPAIVRQLHALRAVPRLPRRAPCTAPDRRTATTSGEVVPHRQPRPWRFSHRCQSKPRSRQTPLTEPTSRSRESLHSSP</sequence>
<dbReference type="Proteomes" id="UP000709295">
    <property type="component" value="Unassembled WGS sequence"/>
</dbReference>
<accession>A0A8J5IJ31</accession>
<dbReference type="InterPro" id="IPR001005">
    <property type="entry name" value="SANT/Myb"/>
</dbReference>
<feature type="compositionally biased region" description="Basic and acidic residues" evidence="1">
    <location>
        <begin position="147"/>
        <end position="157"/>
    </location>
</feature>
<feature type="compositionally biased region" description="Basic residues" evidence="1">
    <location>
        <begin position="120"/>
        <end position="137"/>
    </location>
</feature>